<evidence type="ECO:0000256" key="7">
    <source>
        <dbReference type="ARBA" id="ARBA00023284"/>
    </source>
</evidence>
<evidence type="ECO:0000256" key="4">
    <source>
        <dbReference type="ARBA" id="ARBA00022559"/>
    </source>
</evidence>
<dbReference type="Proteomes" id="UP000321287">
    <property type="component" value="Unassembled WGS sequence"/>
</dbReference>
<evidence type="ECO:0000256" key="1">
    <source>
        <dbReference type="ARBA" id="ARBA00011654"/>
    </source>
</evidence>
<dbReference type="PIRSF" id="PIRSF000239">
    <property type="entry name" value="AHPC"/>
    <property type="match status" value="1"/>
</dbReference>
<keyword evidence="4" id="KW-0575">Peroxidase</keyword>
<dbReference type="SUPFAM" id="SSF52833">
    <property type="entry name" value="Thioredoxin-like"/>
    <property type="match status" value="1"/>
</dbReference>
<dbReference type="GO" id="GO:0033554">
    <property type="term" value="P:cellular response to stress"/>
    <property type="evidence" value="ECO:0007669"/>
    <property type="project" value="TreeGrafter"/>
</dbReference>
<feature type="domain" description="Thioredoxin" evidence="11">
    <location>
        <begin position="11"/>
        <end position="166"/>
    </location>
</feature>
<evidence type="ECO:0000259" key="11">
    <source>
        <dbReference type="PROSITE" id="PS51352"/>
    </source>
</evidence>
<evidence type="ECO:0000256" key="6">
    <source>
        <dbReference type="ARBA" id="ARBA00023002"/>
    </source>
</evidence>
<comment type="subunit">
    <text evidence="1">Homodimer; disulfide-linked, upon oxidation. 5 homodimers assemble to form a ring-like decamer.</text>
</comment>
<evidence type="ECO:0000313" key="12">
    <source>
        <dbReference type="EMBL" id="GEL52184.1"/>
    </source>
</evidence>
<dbReference type="EC" id="1.11.1.26" evidence="2"/>
<evidence type="ECO:0000313" key="13">
    <source>
        <dbReference type="Proteomes" id="UP000321287"/>
    </source>
</evidence>
<evidence type="ECO:0000256" key="3">
    <source>
        <dbReference type="ARBA" id="ARBA00017462"/>
    </source>
</evidence>
<dbReference type="PANTHER" id="PTHR10681:SF121">
    <property type="entry name" value="ALKYL HYDROPEROXIDE REDUCTASE C"/>
    <property type="match status" value="1"/>
</dbReference>
<feature type="active site" description="Cysteine sulfenic acid (-SOH) intermediate; for peroxidase activity" evidence="10">
    <location>
        <position position="52"/>
    </location>
</feature>
<dbReference type="InterPro" id="IPR024706">
    <property type="entry name" value="Peroxiredoxin_AhpC-typ"/>
</dbReference>
<comment type="catalytic activity">
    <reaction evidence="9">
        <text>a hydroperoxide + NADH + H(+) = an alcohol + NAD(+) + H2O</text>
        <dbReference type="Rhea" id="RHEA:62628"/>
        <dbReference type="ChEBI" id="CHEBI:15377"/>
        <dbReference type="ChEBI" id="CHEBI:15378"/>
        <dbReference type="ChEBI" id="CHEBI:30879"/>
        <dbReference type="ChEBI" id="CHEBI:35924"/>
        <dbReference type="ChEBI" id="CHEBI:57540"/>
        <dbReference type="ChEBI" id="CHEBI:57945"/>
        <dbReference type="EC" id="1.11.1.26"/>
    </reaction>
</comment>
<dbReference type="GO" id="GO:0102039">
    <property type="term" value="F:NADH-dependent peroxiredoxin activity"/>
    <property type="evidence" value="ECO:0007669"/>
    <property type="project" value="UniProtKB-EC"/>
</dbReference>
<dbReference type="InterPro" id="IPR050217">
    <property type="entry name" value="Peroxiredoxin"/>
</dbReference>
<dbReference type="GeneID" id="78227160"/>
<dbReference type="PROSITE" id="PS51352">
    <property type="entry name" value="THIOREDOXIN_2"/>
    <property type="match status" value="1"/>
</dbReference>
<dbReference type="GO" id="GO:0006979">
    <property type="term" value="P:response to oxidative stress"/>
    <property type="evidence" value="ECO:0007669"/>
    <property type="project" value="TreeGrafter"/>
</dbReference>
<dbReference type="InterPro" id="IPR036249">
    <property type="entry name" value="Thioredoxin-like_sf"/>
</dbReference>
<dbReference type="PANTHER" id="PTHR10681">
    <property type="entry name" value="THIOREDOXIN PEROXIDASE"/>
    <property type="match status" value="1"/>
</dbReference>
<dbReference type="RefSeq" id="WP_146926351.1">
    <property type="nucleotide sequence ID" value="NZ_AP014690.1"/>
</dbReference>
<evidence type="ECO:0000256" key="5">
    <source>
        <dbReference type="ARBA" id="ARBA00022862"/>
    </source>
</evidence>
<keyword evidence="5" id="KW-0049">Antioxidant</keyword>
<evidence type="ECO:0000256" key="9">
    <source>
        <dbReference type="ARBA" id="ARBA00047572"/>
    </source>
</evidence>
<keyword evidence="7" id="KW-0676">Redox-active center</keyword>
<dbReference type="GO" id="GO:0005829">
    <property type="term" value="C:cytosol"/>
    <property type="evidence" value="ECO:0007669"/>
    <property type="project" value="TreeGrafter"/>
</dbReference>
<keyword evidence="13" id="KW-1185">Reference proteome</keyword>
<proteinExistence type="predicted"/>
<keyword evidence="6" id="KW-0560">Oxidoreductase</keyword>
<dbReference type="GO" id="GO:0008379">
    <property type="term" value="F:thioredoxin peroxidase activity"/>
    <property type="evidence" value="ECO:0007669"/>
    <property type="project" value="TreeGrafter"/>
</dbReference>
<dbReference type="GO" id="GO:0045454">
    <property type="term" value="P:cell redox homeostasis"/>
    <property type="evidence" value="ECO:0007669"/>
    <property type="project" value="TreeGrafter"/>
</dbReference>
<dbReference type="GO" id="GO:0042744">
    <property type="term" value="P:hydrogen peroxide catabolic process"/>
    <property type="evidence" value="ECO:0007669"/>
    <property type="project" value="TreeGrafter"/>
</dbReference>
<evidence type="ECO:0000256" key="2">
    <source>
        <dbReference type="ARBA" id="ARBA00013021"/>
    </source>
</evidence>
<dbReference type="AlphaFoldDB" id="A0AAN4U189"/>
<sequence length="213" mass="23390">MMMQEQAQTPLRLGTLAPNFRARTTLGPLTLSDFRGRWVVLFSHPADFTPVCTSEFVAFAKAQPQFDQLGCQLIGLSVDSLSSHLAWINAIGRDLGTEIGFPVVEDPSMAVARAYGMLDSTAQDSSTVRSTYIIDPEGRIQAILVYPLCVGRSVNEILRTVSALQRAARGDALTPESWQPGGAIFRPPSLTVEEINTQHEQPWFHCLQADDSQ</sequence>
<accession>A0AAN4U189</accession>
<dbReference type="InterPro" id="IPR013766">
    <property type="entry name" value="Thioredoxin_domain"/>
</dbReference>
<name>A0AAN4U189_9PROT</name>
<dbReference type="Pfam" id="PF00578">
    <property type="entry name" value="AhpC-TSA"/>
    <property type="match status" value="1"/>
</dbReference>
<dbReference type="Gene3D" id="3.40.30.10">
    <property type="entry name" value="Glutaredoxin"/>
    <property type="match status" value="1"/>
</dbReference>
<comment type="caution">
    <text evidence="12">The sequence shown here is derived from an EMBL/GenBank/DDBJ whole genome shotgun (WGS) entry which is preliminary data.</text>
</comment>
<dbReference type="EMBL" id="BJVS01000001">
    <property type="protein sequence ID" value="GEL52184.1"/>
    <property type="molecule type" value="Genomic_DNA"/>
</dbReference>
<protein>
    <recommendedName>
        <fullName evidence="3">Alkyl hydroperoxide reductase C</fullName>
        <ecNumber evidence="2">1.11.1.26</ecNumber>
    </recommendedName>
    <alternativeName>
        <fullName evidence="8">Peroxiredoxin</fullName>
    </alternativeName>
</protein>
<organism evidence="12 13">
    <name type="scientific">Asaia bogorensis NBRC 16594</name>
    <dbReference type="NCBI Taxonomy" id="1231624"/>
    <lineage>
        <taxon>Bacteria</taxon>
        <taxon>Pseudomonadati</taxon>
        <taxon>Pseudomonadota</taxon>
        <taxon>Alphaproteobacteria</taxon>
        <taxon>Acetobacterales</taxon>
        <taxon>Acetobacteraceae</taxon>
        <taxon>Asaia</taxon>
    </lineage>
</organism>
<evidence type="ECO:0000256" key="8">
    <source>
        <dbReference type="ARBA" id="ARBA00032077"/>
    </source>
</evidence>
<dbReference type="NCBIfam" id="NF009668">
    <property type="entry name" value="PRK13189.1"/>
    <property type="match status" value="1"/>
</dbReference>
<reference evidence="12 13" key="1">
    <citation type="submission" date="2019-07" db="EMBL/GenBank/DDBJ databases">
        <title>Whole genome shotgun sequence of Asaia bogorensis NBRC 16594.</title>
        <authorList>
            <person name="Hosoyama A."/>
            <person name="Uohara A."/>
            <person name="Ohji S."/>
            <person name="Ichikawa N."/>
        </authorList>
    </citation>
    <scope>NUCLEOTIDE SEQUENCE [LARGE SCALE GENOMIC DNA]</scope>
    <source>
        <strain evidence="12 13">NBRC 16594</strain>
    </source>
</reference>
<evidence type="ECO:0000256" key="10">
    <source>
        <dbReference type="PIRSR" id="PIRSR000239-1"/>
    </source>
</evidence>
<gene>
    <name evidence="12" type="ORF">ABO01nite_01910</name>
</gene>
<dbReference type="InterPro" id="IPR000866">
    <property type="entry name" value="AhpC/TSA"/>
</dbReference>